<accession>A0ABM9PCB6</accession>
<protein>
    <submittedName>
        <fullName evidence="1">Uncharacterized protein</fullName>
    </submittedName>
</protein>
<sequence length="56" mass="6571">MDKGFKNINTKIKTPKSVKDDVMWHVEKVFLVEAIFKHFTITFGKSLISLFNNKQK</sequence>
<evidence type="ECO:0000313" key="2">
    <source>
        <dbReference type="Proteomes" id="UP001497527"/>
    </source>
</evidence>
<dbReference type="RefSeq" id="WP_348716956.1">
    <property type="nucleotide sequence ID" value="NZ_CAXJIO010000012.1"/>
</dbReference>
<name>A0ABM9PCB6_9FLAO</name>
<proteinExistence type="predicted"/>
<organism evidence="1 2">
    <name type="scientific">Tenacibaculum polynesiense</name>
    <dbReference type="NCBI Taxonomy" id="3137857"/>
    <lineage>
        <taxon>Bacteria</taxon>
        <taxon>Pseudomonadati</taxon>
        <taxon>Bacteroidota</taxon>
        <taxon>Flavobacteriia</taxon>
        <taxon>Flavobacteriales</taxon>
        <taxon>Flavobacteriaceae</taxon>
        <taxon>Tenacibaculum</taxon>
    </lineage>
</organism>
<keyword evidence="2" id="KW-1185">Reference proteome</keyword>
<reference evidence="1 2" key="1">
    <citation type="submission" date="2024-05" db="EMBL/GenBank/DDBJ databases">
        <authorList>
            <person name="Duchaud E."/>
        </authorList>
    </citation>
    <scope>NUCLEOTIDE SEQUENCE [LARGE SCALE GENOMIC DNA]</scope>
    <source>
        <strain evidence="1">Ena-SAMPLE-TAB-13-05-2024-13:56:06:370-140308</strain>
    </source>
</reference>
<gene>
    <name evidence="1" type="ORF">T190423A01A_30140</name>
</gene>
<evidence type="ECO:0000313" key="1">
    <source>
        <dbReference type="EMBL" id="CAL2103026.1"/>
    </source>
</evidence>
<dbReference type="Proteomes" id="UP001497527">
    <property type="component" value="Unassembled WGS sequence"/>
</dbReference>
<comment type="caution">
    <text evidence="1">The sequence shown here is derived from an EMBL/GenBank/DDBJ whole genome shotgun (WGS) entry which is preliminary data.</text>
</comment>
<dbReference type="EMBL" id="CAXJIO010000012">
    <property type="protein sequence ID" value="CAL2103026.1"/>
    <property type="molecule type" value="Genomic_DNA"/>
</dbReference>